<evidence type="ECO:0000259" key="3">
    <source>
        <dbReference type="PROSITE" id="PS51880"/>
    </source>
</evidence>
<dbReference type="SUPFAM" id="SSF81271">
    <property type="entry name" value="TGS-like"/>
    <property type="match status" value="1"/>
</dbReference>
<feature type="domain" description="TGS" evidence="3">
    <location>
        <begin position="71"/>
        <end position="138"/>
    </location>
</feature>
<dbReference type="PANTHER" id="PTHR43061">
    <property type="entry name" value="GTP DIPHOSPHOKINASE RSH1, CHLOROPLASTIC-RELATED"/>
    <property type="match status" value="1"/>
</dbReference>
<comment type="similarity">
    <text evidence="1">Belongs to the RelA/SpoT family.</text>
</comment>
<accession>A0A455SXT1</accession>
<dbReference type="InterPro" id="IPR012676">
    <property type="entry name" value="TGS-like"/>
</dbReference>
<reference evidence="4" key="1">
    <citation type="submission" date="2018-12" db="EMBL/GenBank/DDBJ databases">
        <title>Novel natural products biosynthetic potential of the class Ktedonobacteria.</title>
        <authorList>
            <person name="Zheng Y."/>
            <person name="Saitou A."/>
            <person name="Wang C.M."/>
            <person name="Toyoda A."/>
            <person name="Minakuchi Y."/>
            <person name="Sekiguchi Y."/>
            <person name="Ueda K."/>
            <person name="Takano H."/>
            <person name="Sakai Y."/>
            <person name="Yokota A."/>
            <person name="Yabe S."/>
        </authorList>
    </citation>
    <scope>NUCLEOTIDE SEQUENCE</scope>
    <source>
        <strain evidence="4">COM3</strain>
    </source>
</reference>
<organism evidence="4">
    <name type="scientific">Thermosporothrix sp. COM3</name>
    <dbReference type="NCBI Taxonomy" id="2490863"/>
    <lineage>
        <taxon>Bacteria</taxon>
        <taxon>Bacillati</taxon>
        <taxon>Chloroflexota</taxon>
        <taxon>Ktedonobacteria</taxon>
        <taxon>Ktedonobacterales</taxon>
        <taxon>Thermosporotrichaceae</taxon>
        <taxon>Thermosporothrix</taxon>
    </lineage>
</organism>
<sequence length="193" mass="21944">MLCLMLYSVTYGIASFWYLKDRMGKEGSPKSWKRSYKEMVAWIEQLRQWQQELPESTDECVEAFKGDVFQDQIFVFTPKGEVKDLPRGSTPLDLAYRIHTDLGDHCAGARIITNMDESGRLVTLDYELKGDEIVALLTNPAVHPTRDWLPFARTNAARNNIRRSLKTDERESQQADASAPAPACQTTTMTIHA</sequence>
<dbReference type="EMBL" id="AP019376">
    <property type="protein sequence ID" value="BBH91712.1"/>
    <property type="molecule type" value="Genomic_DNA"/>
</dbReference>
<dbReference type="InterPro" id="IPR012675">
    <property type="entry name" value="Beta-grasp_dom_sf"/>
</dbReference>
<dbReference type="PROSITE" id="PS51880">
    <property type="entry name" value="TGS"/>
    <property type="match status" value="1"/>
</dbReference>
<dbReference type="FunFam" id="3.10.20.30:FF:000002">
    <property type="entry name" value="GTP pyrophosphokinase (RelA/SpoT)"/>
    <property type="match status" value="1"/>
</dbReference>
<protein>
    <recommendedName>
        <fullName evidence="3">TGS domain-containing protein</fullName>
    </recommendedName>
</protein>
<dbReference type="AlphaFoldDB" id="A0A455SXT1"/>
<evidence type="ECO:0000256" key="2">
    <source>
        <dbReference type="SAM" id="MobiDB-lite"/>
    </source>
</evidence>
<feature type="compositionally biased region" description="Low complexity" evidence="2">
    <location>
        <begin position="174"/>
        <end position="183"/>
    </location>
</feature>
<evidence type="ECO:0000313" key="4">
    <source>
        <dbReference type="EMBL" id="BBH91712.1"/>
    </source>
</evidence>
<dbReference type="PANTHER" id="PTHR43061:SF1">
    <property type="entry name" value="GTP DIPHOSPHOKINASE RSH1, CHLOROPLASTIC-RELATED"/>
    <property type="match status" value="1"/>
</dbReference>
<name>A0A455SXT1_9CHLR</name>
<dbReference type="InterPro" id="IPR004095">
    <property type="entry name" value="TGS"/>
</dbReference>
<dbReference type="InterPro" id="IPR033655">
    <property type="entry name" value="TGS_RelA/SpoT"/>
</dbReference>
<gene>
    <name evidence="4" type="ORF">KTC_64630</name>
</gene>
<proteinExistence type="inferred from homology"/>
<dbReference type="CDD" id="cd01668">
    <property type="entry name" value="TGS_RSH"/>
    <property type="match status" value="1"/>
</dbReference>
<dbReference type="Pfam" id="PF02824">
    <property type="entry name" value="TGS"/>
    <property type="match status" value="1"/>
</dbReference>
<feature type="region of interest" description="Disordered" evidence="2">
    <location>
        <begin position="165"/>
        <end position="193"/>
    </location>
</feature>
<feature type="compositionally biased region" description="Polar residues" evidence="2">
    <location>
        <begin position="184"/>
        <end position="193"/>
    </location>
</feature>
<evidence type="ECO:0000256" key="1">
    <source>
        <dbReference type="ARBA" id="ARBA00007476"/>
    </source>
</evidence>
<dbReference type="Gene3D" id="3.10.20.30">
    <property type="match status" value="1"/>
</dbReference>